<evidence type="ECO:0000313" key="6">
    <source>
        <dbReference type="Proteomes" id="UP000236333"/>
    </source>
</evidence>
<dbReference type="PANTHER" id="PTHR46231:SF1">
    <property type="entry name" value="ANKYRIN REPEAT AND BTB_POZ DOMAIN-CONTAINING PROTEIN 1"/>
    <property type="match status" value="1"/>
</dbReference>
<dbReference type="SUPFAM" id="SSF63829">
    <property type="entry name" value="Calcium-dependent phosphotriesterase"/>
    <property type="match status" value="1"/>
</dbReference>
<reference evidence="5 6" key="1">
    <citation type="journal article" date="2017" name="Mol. Biol. Evol.">
        <title>The 4-celled Tetrabaena socialis nuclear genome reveals the essential components for genetic control of cell number at the origin of multicellularity in the volvocine lineage.</title>
        <authorList>
            <person name="Featherston J."/>
            <person name="Arakaki Y."/>
            <person name="Hanschen E.R."/>
            <person name="Ferris P.J."/>
            <person name="Michod R.E."/>
            <person name="Olson B.J.S.C."/>
            <person name="Nozaki H."/>
            <person name="Durand P.M."/>
        </authorList>
    </citation>
    <scope>NUCLEOTIDE SEQUENCE [LARGE SCALE GENOMIC DNA]</scope>
    <source>
        <strain evidence="5 6">NIES-571</strain>
    </source>
</reference>
<feature type="domain" description="BTB" evidence="4">
    <location>
        <begin position="386"/>
        <end position="453"/>
    </location>
</feature>
<keyword evidence="3" id="KW-0040">ANK repeat</keyword>
<dbReference type="InterPro" id="IPR011333">
    <property type="entry name" value="SKP1/BTB/POZ_sf"/>
</dbReference>
<dbReference type="CDD" id="cd18186">
    <property type="entry name" value="BTB_POZ_ZBTB_KLHL-like"/>
    <property type="match status" value="1"/>
</dbReference>
<dbReference type="AlphaFoldDB" id="A0A2J7ZZN1"/>
<evidence type="ECO:0000256" key="3">
    <source>
        <dbReference type="ARBA" id="ARBA00023043"/>
    </source>
</evidence>
<keyword evidence="6" id="KW-1185">Reference proteome</keyword>
<dbReference type="InterPro" id="IPR011042">
    <property type="entry name" value="6-blade_b-propeller_TolB-like"/>
</dbReference>
<dbReference type="PANTHER" id="PTHR46231">
    <property type="entry name" value="ANKYRIN REPEAT AND BTB/POZ DOMAIN-CONTAINING PROTEIN 1"/>
    <property type="match status" value="1"/>
</dbReference>
<dbReference type="Gene3D" id="2.120.10.30">
    <property type="entry name" value="TolB, C-terminal domain"/>
    <property type="match status" value="2"/>
</dbReference>
<protein>
    <submittedName>
        <fullName evidence="5">Kelch-like protein 38</fullName>
    </submittedName>
</protein>
<accession>A0A2J7ZZN1</accession>
<evidence type="ECO:0000256" key="2">
    <source>
        <dbReference type="ARBA" id="ARBA00022737"/>
    </source>
</evidence>
<sequence>MHFLSGAVPHPNGYSEGVVTRVLPGEAASTQTLVSSRGELRPLIGADAHGGLELGPPLQLYMDPAARIEGEPSAARRPCAPFNELTDPVWDPYTSAVYMRAGYALLRLSGDDTVTVVAGDLAEGGHTDGPGRTARFNGLDRLELQAFIVTDGAGSLYVADDNRIRKVQLPVAGGGECSSQPQTAGGGLAAAVPATVEGDVVVSTLPLRAPDYIEGLAFDGGGSNGSSSLVYATESALYRLRLGDPTAAPSLLQGGNGAADGRGAGAQFDNIRGVAVDGGGHIYTNHFELVDQDFEKTSVRRVAADGTVSTIAEGLDALLVHLAILPNGHLVACGGGPLHVLGLGLKLPARHAAAAPLLPAAPAGPPPRTLPADLCALLDRQPDGTADVAIVVGDRTFHAHRGLLSARSDYFQQRFGADFADGSTQKLSLPDADPDAFEVVLCWVYMDAADIPAALAQAVAELADRLLLPELFQQAAAVVEAGMSPGTVVGLLLWAEARGPAFSELLSRLKAWYLANHEAVLQEADEEVKRLAQCPSLMVELMRGLSSRPAKRPRAS</sequence>
<dbReference type="SMART" id="SM00225">
    <property type="entry name" value="BTB"/>
    <property type="match status" value="1"/>
</dbReference>
<dbReference type="Proteomes" id="UP000236333">
    <property type="component" value="Unassembled WGS sequence"/>
</dbReference>
<comment type="pathway">
    <text evidence="1">Protein modification; protein ubiquitination.</text>
</comment>
<comment type="caution">
    <text evidence="5">The sequence shown here is derived from an EMBL/GenBank/DDBJ whole genome shotgun (WGS) entry which is preliminary data.</text>
</comment>
<name>A0A2J7ZZN1_9CHLO</name>
<proteinExistence type="predicted"/>
<dbReference type="InterPro" id="IPR044515">
    <property type="entry name" value="ABTB1"/>
</dbReference>
<evidence type="ECO:0000256" key="1">
    <source>
        <dbReference type="ARBA" id="ARBA00004906"/>
    </source>
</evidence>
<dbReference type="Pfam" id="PF00651">
    <property type="entry name" value="BTB"/>
    <property type="match status" value="1"/>
</dbReference>
<dbReference type="SUPFAM" id="SSF54695">
    <property type="entry name" value="POZ domain"/>
    <property type="match status" value="1"/>
</dbReference>
<evidence type="ECO:0000259" key="4">
    <source>
        <dbReference type="PROSITE" id="PS50097"/>
    </source>
</evidence>
<dbReference type="PROSITE" id="PS50097">
    <property type="entry name" value="BTB"/>
    <property type="match status" value="1"/>
</dbReference>
<dbReference type="GO" id="GO:0005737">
    <property type="term" value="C:cytoplasm"/>
    <property type="evidence" value="ECO:0007669"/>
    <property type="project" value="TreeGrafter"/>
</dbReference>
<dbReference type="InterPro" id="IPR000210">
    <property type="entry name" value="BTB/POZ_dom"/>
</dbReference>
<gene>
    <name evidence="5" type="ORF">TSOC_007986</name>
</gene>
<dbReference type="OrthoDB" id="1022638at2759"/>
<evidence type="ECO:0000313" key="5">
    <source>
        <dbReference type="EMBL" id="PNH05730.1"/>
    </source>
</evidence>
<organism evidence="5 6">
    <name type="scientific">Tetrabaena socialis</name>
    <dbReference type="NCBI Taxonomy" id="47790"/>
    <lineage>
        <taxon>Eukaryota</taxon>
        <taxon>Viridiplantae</taxon>
        <taxon>Chlorophyta</taxon>
        <taxon>core chlorophytes</taxon>
        <taxon>Chlorophyceae</taxon>
        <taxon>CS clade</taxon>
        <taxon>Chlamydomonadales</taxon>
        <taxon>Tetrabaenaceae</taxon>
        <taxon>Tetrabaena</taxon>
    </lineage>
</organism>
<dbReference type="EMBL" id="PGGS01000284">
    <property type="protein sequence ID" value="PNH05730.1"/>
    <property type="molecule type" value="Genomic_DNA"/>
</dbReference>
<dbReference type="GO" id="GO:0000151">
    <property type="term" value="C:ubiquitin ligase complex"/>
    <property type="evidence" value="ECO:0007669"/>
    <property type="project" value="TreeGrafter"/>
</dbReference>
<dbReference type="Gene3D" id="3.30.710.10">
    <property type="entry name" value="Potassium Channel Kv1.1, Chain A"/>
    <property type="match status" value="1"/>
</dbReference>
<keyword evidence="2" id="KW-0677">Repeat</keyword>